<dbReference type="EMBL" id="JACHJJ010000014">
    <property type="protein sequence ID" value="MBB5964946.1"/>
    <property type="molecule type" value="Genomic_DNA"/>
</dbReference>
<dbReference type="GO" id="GO:0016887">
    <property type="term" value="F:ATP hydrolysis activity"/>
    <property type="evidence" value="ECO:0007669"/>
    <property type="project" value="InterPro"/>
</dbReference>
<name>A0A841DC61_PLAVE</name>
<evidence type="ECO:0000313" key="5">
    <source>
        <dbReference type="Proteomes" id="UP000562352"/>
    </source>
</evidence>
<proteinExistence type="predicted"/>
<protein>
    <submittedName>
        <fullName evidence="4">ABC-type multidrug transport system ATPase subunit</fullName>
    </submittedName>
</protein>
<dbReference type="CDD" id="cd03230">
    <property type="entry name" value="ABC_DR_subfamily_A"/>
    <property type="match status" value="1"/>
</dbReference>
<dbReference type="InterPro" id="IPR027417">
    <property type="entry name" value="P-loop_NTPase"/>
</dbReference>
<keyword evidence="2" id="KW-0067">ATP-binding</keyword>
<sequence length="225" mass="24993">MHAAHNTAGTTGRTPVLRVDDVHTSYGRHPVLRGASLSLAAGHLGGVVGENGSGKSTLLQLLAGRLAPDRGAIRRPADFGYCPQRTILHPAFTVQQHLRFFQVAYGLRNLDRADHLMDVLGFAGHRHRQVSTLSGGTQQKLNLTLALMHDPPLLLLDEPYQGFDWETYERFWELASDLKERGSSVLIVSHLAFDLTRFDQLWRLRGGRLLDDTRAERTAANGESR</sequence>
<evidence type="ECO:0000259" key="3">
    <source>
        <dbReference type="PROSITE" id="PS50893"/>
    </source>
</evidence>
<dbReference type="PANTHER" id="PTHR43038:SF7">
    <property type="entry name" value="ABC TRANSPORT SYSTEM ATP-BINDING PROTEIN"/>
    <property type="match status" value="1"/>
</dbReference>
<gene>
    <name evidence="4" type="ORF">FHS22_004232</name>
</gene>
<dbReference type="SMART" id="SM00382">
    <property type="entry name" value="AAA"/>
    <property type="match status" value="1"/>
</dbReference>
<dbReference type="Proteomes" id="UP000562352">
    <property type="component" value="Unassembled WGS sequence"/>
</dbReference>
<dbReference type="RefSeq" id="WP_184943995.1">
    <property type="nucleotide sequence ID" value="NZ_BAAAWZ010000004.1"/>
</dbReference>
<keyword evidence="5" id="KW-1185">Reference proteome</keyword>
<dbReference type="AlphaFoldDB" id="A0A841DC61"/>
<dbReference type="GO" id="GO:0005524">
    <property type="term" value="F:ATP binding"/>
    <property type="evidence" value="ECO:0007669"/>
    <property type="project" value="UniProtKB-KW"/>
</dbReference>
<keyword evidence="1" id="KW-0547">Nucleotide-binding</keyword>
<evidence type="ECO:0000313" key="4">
    <source>
        <dbReference type="EMBL" id="MBB5964946.1"/>
    </source>
</evidence>
<dbReference type="InterPro" id="IPR003593">
    <property type="entry name" value="AAA+_ATPase"/>
</dbReference>
<accession>A0A841DC61</accession>
<evidence type="ECO:0000256" key="1">
    <source>
        <dbReference type="ARBA" id="ARBA00022741"/>
    </source>
</evidence>
<dbReference type="InterPro" id="IPR003439">
    <property type="entry name" value="ABC_transporter-like_ATP-bd"/>
</dbReference>
<dbReference type="SUPFAM" id="SSF52540">
    <property type="entry name" value="P-loop containing nucleoside triphosphate hydrolases"/>
    <property type="match status" value="1"/>
</dbReference>
<dbReference type="PROSITE" id="PS50893">
    <property type="entry name" value="ABC_TRANSPORTER_2"/>
    <property type="match status" value="1"/>
</dbReference>
<comment type="caution">
    <text evidence="4">The sequence shown here is derived from an EMBL/GenBank/DDBJ whole genome shotgun (WGS) entry which is preliminary data.</text>
</comment>
<organism evidence="4 5">
    <name type="scientific">Planomonospora venezuelensis</name>
    <dbReference type="NCBI Taxonomy" id="1999"/>
    <lineage>
        <taxon>Bacteria</taxon>
        <taxon>Bacillati</taxon>
        <taxon>Actinomycetota</taxon>
        <taxon>Actinomycetes</taxon>
        <taxon>Streptosporangiales</taxon>
        <taxon>Streptosporangiaceae</taxon>
        <taxon>Planomonospora</taxon>
    </lineage>
</organism>
<dbReference type="Gene3D" id="3.40.50.300">
    <property type="entry name" value="P-loop containing nucleotide triphosphate hydrolases"/>
    <property type="match status" value="1"/>
</dbReference>
<feature type="domain" description="ABC transporter" evidence="3">
    <location>
        <begin position="17"/>
        <end position="225"/>
    </location>
</feature>
<evidence type="ECO:0000256" key="2">
    <source>
        <dbReference type="ARBA" id="ARBA00022840"/>
    </source>
</evidence>
<reference evidence="4 5" key="1">
    <citation type="submission" date="2020-08" db="EMBL/GenBank/DDBJ databases">
        <title>Genomic Encyclopedia of Type Strains, Phase III (KMG-III): the genomes of soil and plant-associated and newly described type strains.</title>
        <authorList>
            <person name="Whitman W."/>
        </authorList>
    </citation>
    <scope>NUCLEOTIDE SEQUENCE [LARGE SCALE GENOMIC DNA]</scope>
    <source>
        <strain evidence="4 5">CECT 3303</strain>
    </source>
</reference>
<dbReference type="PANTHER" id="PTHR43038">
    <property type="entry name" value="ATP-BINDING CASSETTE, SUB-FAMILY H, MEMBER 1"/>
    <property type="match status" value="1"/>
</dbReference>
<dbReference type="Pfam" id="PF00005">
    <property type="entry name" value="ABC_tran"/>
    <property type="match status" value="1"/>
</dbReference>